<dbReference type="SUPFAM" id="SSF52047">
    <property type="entry name" value="RNI-like"/>
    <property type="match status" value="1"/>
</dbReference>
<reference evidence="1 2" key="1">
    <citation type="submission" date="2019-02" db="EMBL/GenBank/DDBJ databases">
        <title>Genome sequencing of the rare red list fungi Bondarzewia mesenterica.</title>
        <authorList>
            <person name="Buettner E."/>
            <person name="Kellner H."/>
        </authorList>
    </citation>
    <scope>NUCLEOTIDE SEQUENCE [LARGE SCALE GENOMIC DNA]</scope>
    <source>
        <strain evidence="1 2">DSM 108281</strain>
    </source>
</reference>
<keyword evidence="2" id="KW-1185">Reference proteome</keyword>
<dbReference type="EMBL" id="SGPL01000179">
    <property type="protein sequence ID" value="THH16021.1"/>
    <property type="molecule type" value="Genomic_DNA"/>
</dbReference>
<dbReference type="InterPro" id="IPR032675">
    <property type="entry name" value="LRR_dom_sf"/>
</dbReference>
<sequence length="642" mass="73457">MVLPCDELSTLYSSIASTCHTQLAFLSKFKFNWVLTVTHKREIPAEWMALNETPRERSNADDWIPSLYVDEVIARHDNPAYSTPVFYCVPPDVWQCRNHPLHSTPHILVSLAALESYITFSTKAETRNIRSLTRTLNEALVERDAFNLIPTPSERSDSRFWTRSNKHPVVGTSDSISPPEDGYPNTHFTFRNRLQNFPALCFDAVILPGQAQAILLTRVNRCWRAVALSTPRLWANLSLDDLPKDDANVDVYFTALKMWLALSTSMLLTLCLKLTATTLNRSEVCTDYMRILFAHTCRWKYVSLRIPTISQEFSTVFNECRPLPLLEALNIDNDRLHFFPGITIFETAPQLRQATITHTTLGSWLLPWSQLQHLIMNIKPWDDSTVDIDRFIDNLSHCSNLQSLWFEFDALFYPLAVVLRRTVTYAVLPELLDLQMVVSKEEGDWDASLLDCLTYLILPKLRSLRLCINLEGFEWNDSFIPFFTNFTNSLQHLEINRYSLTRQLATDMLECLPNLKSLIMGSALYADYQLVLLRALTLHSPANGSGQPTRNLNPKLVHISVGRSGYGAYQDNLEGSQKLLFFEDLTSMVESRWQISTPDVVGQGLRLESLALSEVEEMRRVAPAQLQRIARCAKEGLRIYLR</sequence>
<dbReference type="Proteomes" id="UP000310158">
    <property type="component" value="Unassembled WGS sequence"/>
</dbReference>
<dbReference type="OrthoDB" id="3253362at2759"/>
<evidence type="ECO:0008006" key="3">
    <source>
        <dbReference type="Google" id="ProtNLM"/>
    </source>
</evidence>
<comment type="caution">
    <text evidence="1">The sequence shown here is derived from an EMBL/GenBank/DDBJ whole genome shotgun (WGS) entry which is preliminary data.</text>
</comment>
<evidence type="ECO:0000313" key="2">
    <source>
        <dbReference type="Proteomes" id="UP000310158"/>
    </source>
</evidence>
<evidence type="ECO:0000313" key="1">
    <source>
        <dbReference type="EMBL" id="THH16021.1"/>
    </source>
</evidence>
<dbReference type="Gene3D" id="3.80.10.10">
    <property type="entry name" value="Ribonuclease Inhibitor"/>
    <property type="match status" value="1"/>
</dbReference>
<accession>A0A4S4LWD3</accession>
<protein>
    <recommendedName>
        <fullName evidence="3">F-box domain-containing protein</fullName>
    </recommendedName>
</protein>
<gene>
    <name evidence="1" type="ORF">EW146_g4560</name>
</gene>
<name>A0A4S4LWD3_9AGAM</name>
<dbReference type="AlphaFoldDB" id="A0A4S4LWD3"/>
<proteinExistence type="predicted"/>
<organism evidence="1 2">
    <name type="scientific">Bondarzewia mesenterica</name>
    <dbReference type="NCBI Taxonomy" id="1095465"/>
    <lineage>
        <taxon>Eukaryota</taxon>
        <taxon>Fungi</taxon>
        <taxon>Dikarya</taxon>
        <taxon>Basidiomycota</taxon>
        <taxon>Agaricomycotina</taxon>
        <taxon>Agaricomycetes</taxon>
        <taxon>Russulales</taxon>
        <taxon>Bondarzewiaceae</taxon>
        <taxon>Bondarzewia</taxon>
    </lineage>
</organism>